<evidence type="ECO:0000256" key="2">
    <source>
        <dbReference type="SAM" id="SignalP"/>
    </source>
</evidence>
<reference evidence="3" key="2">
    <citation type="submission" date="2023-04" db="EMBL/GenBank/DDBJ databases">
        <authorList>
            <person name="Bruccoleri R.E."/>
            <person name="Oakeley E.J."/>
            <person name="Faust A.-M."/>
            <person name="Dessus-Babus S."/>
            <person name="Altorfer M."/>
            <person name="Burckhardt D."/>
            <person name="Oertli M."/>
            <person name="Naumann U."/>
            <person name="Petersen F."/>
            <person name="Wong J."/>
        </authorList>
    </citation>
    <scope>NUCLEOTIDE SEQUENCE</scope>
    <source>
        <strain evidence="3">GSM-AAB239-AS_SAM_17_03QT</strain>
        <tissue evidence="3">Leaf</tissue>
    </source>
</reference>
<keyword evidence="1" id="KW-0812">Transmembrane</keyword>
<feature type="chain" id="PRO_5043332332" evidence="2">
    <location>
        <begin position="22"/>
        <end position="70"/>
    </location>
</feature>
<name>A0AAX6EKB4_IRIPA</name>
<sequence>MFRSVLPVTCMLHISIFNTCAEPVSMSIIHGYMNYFMFYAIGEHCVTCRYLLYGCTLFYLLIIVDKWVGY</sequence>
<accession>A0AAX6EKB4</accession>
<keyword evidence="1" id="KW-1133">Transmembrane helix</keyword>
<keyword evidence="4" id="KW-1185">Reference proteome</keyword>
<evidence type="ECO:0000313" key="3">
    <source>
        <dbReference type="EMBL" id="KAJ6804607.1"/>
    </source>
</evidence>
<keyword evidence="2" id="KW-0732">Signal</keyword>
<evidence type="ECO:0000256" key="1">
    <source>
        <dbReference type="SAM" id="Phobius"/>
    </source>
</evidence>
<dbReference type="Proteomes" id="UP001140949">
    <property type="component" value="Unassembled WGS sequence"/>
</dbReference>
<proteinExistence type="predicted"/>
<feature type="signal peptide" evidence="2">
    <location>
        <begin position="1"/>
        <end position="21"/>
    </location>
</feature>
<comment type="caution">
    <text evidence="3">The sequence shown here is derived from an EMBL/GenBank/DDBJ whole genome shotgun (WGS) entry which is preliminary data.</text>
</comment>
<dbReference type="AlphaFoldDB" id="A0AAX6EKB4"/>
<dbReference type="EMBL" id="JANAVB010035820">
    <property type="protein sequence ID" value="KAJ6804607.1"/>
    <property type="molecule type" value="Genomic_DNA"/>
</dbReference>
<keyword evidence="1" id="KW-0472">Membrane</keyword>
<feature type="transmembrane region" description="Helical" evidence="1">
    <location>
        <begin position="37"/>
        <end position="64"/>
    </location>
</feature>
<organism evidence="3 4">
    <name type="scientific">Iris pallida</name>
    <name type="common">Sweet iris</name>
    <dbReference type="NCBI Taxonomy" id="29817"/>
    <lineage>
        <taxon>Eukaryota</taxon>
        <taxon>Viridiplantae</taxon>
        <taxon>Streptophyta</taxon>
        <taxon>Embryophyta</taxon>
        <taxon>Tracheophyta</taxon>
        <taxon>Spermatophyta</taxon>
        <taxon>Magnoliopsida</taxon>
        <taxon>Liliopsida</taxon>
        <taxon>Asparagales</taxon>
        <taxon>Iridaceae</taxon>
        <taxon>Iridoideae</taxon>
        <taxon>Irideae</taxon>
        <taxon>Iris</taxon>
    </lineage>
</organism>
<evidence type="ECO:0000313" key="4">
    <source>
        <dbReference type="Proteomes" id="UP001140949"/>
    </source>
</evidence>
<gene>
    <name evidence="3" type="ORF">M6B38_184085</name>
</gene>
<reference evidence="3" key="1">
    <citation type="journal article" date="2023" name="GigaByte">
        <title>Genome assembly of the bearded iris, Iris pallida Lam.</title>
        <authorList>
            <person name="Bruccoleri R.E."/>
            <person name="Oakeley E.J."/>
            <person name="Faust A.M.E."/>
            <person name="Altorfer M."/>
            <person name="Dessus-Babus S."/>
            <person name="Burckhardt D."/>
            <person name="Oertli M."/>
            <person name="Naumann U."/>
            <person name="Petersen F."/>
            <person name="Wong J."/>
        </authorList>
    </citation>
    <scope>NUCLEOTIDE SEQUENCE</scope>
    <source>
        <strain evidence="3">GSM-AAB239-AS_SAM_17_03QT</strain>
    </source>
</reference>
<protein>
    <submittedName>
        <fullName evidence="3">Uncharacterized protein</fullName>
    </submittedName>
</protein>